<protein>
    <submittedName>
        <fullName evidence="2">Dihydroneopterin aldolase</fullName>
    </submittedName>
</protein>
<comment type="caution">
    <text evidence="2">The sequence shown here is derived from an EMBL/GenBank/DDBJ whole genome shotgun (WGS) entry which is preliminary data.</text>
</comment>
<dbReference type="OrthoDB" id="6683219at2"/>
<organism evidence="2 3">
    <name type="scientific">Pseudaminobacter soli</name>
    <name type="common">ex Li et al. 2025</name>
    <dbReference type="NCBI Taxonomy" id="1295366"/>
    <lineage>
        <taxon>Bacteria</taxon>
        <taxon>Pseudomonadati</taxon>
        <taxon>Pseudomonadota</taxon>
        <taxon>Alphaproteobacteria</taxon>
        <taxon>Hyphomicrobiales</taxon>
        <taxon>Phyllobacteriaceae</taxon>
        <taxon>Pseudaminobacter</taxon>
    </lineage>
</organism>
<proteinExistence type="predicted"/>
<dbReference type="InterPro" id="IPR001048">
    <property type="entry name" value="Asp/Glu/Uridylate_kinase"/>
</dbReference>
<sequence length="211" mass="22767">MTPIVVKLGGSMAYHAEMRKWVSVLAASGRPLVIVPGGGPFANRVREAQREMGFSNKAAHFMAILAMDQMGLAVVEMNERLTPVRSLEEIESALEDKKLPVWLPYRQCSTASDIPQSWDMTSDSLAAWLAGRLGAEALLLIKQTEAFEEVDDIETLVVAEIIDPLLPVMLGEAALYLAGPVWLEAAGECFAAGQVPGKRFSARAASQRGAA</sequence>
<name>A0A2P7S6Y4_9HYPH</name>
<accession>A0A2P7S6Y4</accession>
<feature type="domain" description="Aspartate/glutamate/uridylate kinase" evidence="1">
    <location>
        <begin position="4"/>
        <end position="144"/>
    </location>
</feature>
<keyword evidence="3" id="KW-1185">Reference proteome</keyword>
<dbReference type="Gene3D" id="3.40.1160.10">
    <property type="entry name" value="Acetylglutamate kinase-like"/>
    <property type="match status" value="1"/>
</dbReference>
<dbReference type="InterPro" id="IPR036393">
    <property type="entry name" value="AceGlu_kinase-like_sf"/>
</dbReference>
<evidence type="ECO:0000313" key="2">
    <source>
        <dbReference type="EMBL" id="PSJ58200.1"/>
    </source>
</evidence>
<gene>
    <name evidence="2" type="ORF">C7I85_20260</name>
</gene>
<evidence type="ECO:0000313" key="3">
    <source>
        <dbReference type="Proteomes" id="UP000240653"/>
    </source>
</evidence>
<dbReference type="EMBL" id="PXYL01000011">
    <property type="protein sequence ID" value="PSJ58200.1"/>
    <property type="molecule type" value="Genomic_DNA"/>
</dbReference>
<dbReference type="RefSeq" id="WP_106725833.1">
    <property type="nucleotide sequence ID" value="NZ_PXYL01000011.1"/>
</dbReference>
<dbReference type="Pfam" id="PF00696">
    <property type="entry name" value="AA_kinase"/>
    <property type="match status" value="1"/>
</dbReference>
<dbReference type="AlphaFoldDB" id="A0A2P7S6Y4"/>
<dbReference type="Proteomes" id="UP000240653">
    <property type="component" value="Unassembled WGS sequence"/>
</dbReference>
<evidence type="ECO:0000259" key="1">
    <source>
        <dbReference type="Pfam" id="PF00696"/>
    </source>
</evidence>
<dbReference type="SUPFAM" id="SSF53633">
    <property type="entry name" value="Carbamate kinase-like"/>
    <property type="match status" value="1"/>
</dbReference>
<reference evidence="2 3" key="1">
    <citation type="submission" date="2018-03" db="EMBL/GenBank/DDBJ databases">
        <title>The draft genome of Mesorhizobium soli JCM 19897.</title>
        <authorList>
            <person name="Li L."/>
            <person name="Liu L."/>
            <person name="Liang L."/>
            <person name="Wang T."/>
            <person name="Zhang X."/>
        </authorList>
    </citation>
    <scope>NUCLEOTIDE SEQUENCE [LARGE SCALE GENOMIC DNA]</scope>
    <source>
        <strain evidence="2 3">JCM 19897</strain>
    </source>
</reference>